<keyword evidence="2" id="KW-1185">Reference proteome</keyword>
<accession>A0AAW3ZGM7</accession>
<name>A0AAW3ZGM7_9GAMM</name>
<reference evidence="1 2" key="1">
    <citation type="submission" date="2020-09" db="EMBL/GenBank/DDBJ databases">
        <title>Pseudoxanthomonas sp. CAU 1598 isolated from sand of Yaerae Beach.</title>
        <authorList>
            <person name="Kim W."/>
        </authorList>
    </citation>
    <scope>NUCLEOTIDE SEQUENCE [LARGE SCALE GENOMIC DNA]</scope>
    <source>
        <strain evidence="1 2">CAU 1598</strain>
    </source>
</reference>
<dbReference type="RefSeq" id="WP_192028345.1">
    <property type="nucleotide sequence ID" value="NZ_JACYTR010000006.1"/>
</dbReference>
<dbReference type="Pfam" id="PF20461">
    <property type="entry name" value="DUF6714"/>
    <property type="match status" value="1"/>
</dbReference>
<dbReference type="Proteomes" id="UP000613768">
    <property type="component" value="Unassembled WGS sequence"/>
</dbReference>
<dbReference type="InterPro" id="IPR046560">
    <property type="entry name" value="DUF6714"/>
</dbReference>
<proteinExistence type="predicted"/>
<protein>
    <submittedName>
        <fullName evidence="1">Uncharacterized protein</fullName>
    </submittedName>
</protein>
<comment type="caution">
    <text evidence="1">The sequence shown here is derived from an EMBL/GenBank/DDBJ whole genome shotgun (WGS) entry which is preliminary data.</text>
</comment>
<evidence type="ECO:0000313" key="1">
    <source>
        <dbReference type="EMBL" id="MBD8524993.1"/>
    </source>
</evidence>
<gene>
    <name evidence="1" type="ORF">IFO71_04490</name>
</gene>
<sequence length="229" mass="25011">MGTPTPCQYCDTVAYDLSELSEQEWQLLVKALAEHDSIWCAIGLLRMCLGIDEDDARTTAEHLVSCCRSWRFDAHQQRVLTAIDQAFAHCPRPEHFTDIDCCDECREHHATLDRSTRANLARTDLGTSGWSPLSFINGPGLQYYLPSFVRWALTPDLLRGGDIAELLLTRLAHSDQDVPLDPAQRSALLASLPLLAQAGGVGVECLVKAQGALASAMAPAGVCLDPPNQ</sequence>
<dbReference type="EMBL" id="JACYTR010000006">
    <property type="protein sequence ID" value="MBD8524993.1"/>
    <property type="molecule type" value="Genomic_DNA"/>
</dbReference>
<evidence type="ECO:0000313" key="2">
    <source>
        <dbReference type="Proteomes" id="UP000613768"/>
    </source>
</evidence>
<organism evidence="1 2">
    <name type="scientific">Pseudomarimonas arenosa</name>
    <dbReference type="NCBI Taxonomy" id="2774145"/>
    <lineage>
        <taxon>Bacteria</taxon>
        <taxon>Pseudomonadati</taxon>
        <taxon>Pseudomonadota</taxon>
        <taxon>Gammaproteobacteria</taxon>
        <taxon>Lysobacterales</taxon>
        <taxon>Lysobacteraceae</taxon>
        <taxon>Pseudomarimonas</taxon>
    </lineage>
</organism>
<dbReference type="AlphaFoldDB" id="A0AAW3ZGM7"/>